<dbReference type="EMBL" id="BACD03000042">
    <property type="protein sequence ID" value="GAO51161.1"/>
    <property type="molecule type" value="Genomic_DNA"/>
</dbReference>
<keyword evidence="3" id="KW-0408">Iron</keyword>
<dbReference type="Pfam" id="PF03239">
    <property type="entry name" value="FTR1"/>
    <property type="match status" value="1"/>
</dbReference>
<keyword evidence="9" id="KW-1185">Reference proteome</keyword>
<evidence type="ECO:0000256" key="6">
    <source>
        <dbReference type="ARBA" id="ARBA00023136"/>
    </source>
</evidence>
<feature type="transmembrane region" description="Helical" evidence="7">
    <location>
        <begin position="196"/>
        <end position="216"/>
    </location>
</feature>
<evidence type="ECO:0000256" key="2">
    <source>
        <dbReference type="ARBA" id="ARBA00008333"/>
    </source>
</evidence>
<comment type="similarity">
    <text evidence="2">Belongs to the oxidase-dependent Fe transporter (OFeT) (TC 9.A.10.1) family.</text>
</comment>
<keyword evidence="3" id="KW-0410">Iron transport</keyword>
<dbReference type="OMA" id="SVWHLDC"/>
<feature type="transmembrane region" description="Helical" evidence="7">
    <location>
        <begin position="60"/>
        <end position="84"/>
    </location>
</feature>
<dbReference type="GO" id="GO:0015093">
    <property type="term" value="F:ferrous iron transmembrane transporter activity"/>
    <property type="evidence" value="ECO:0007669"/>
    <property type="project" value="TreeGrafter"/>
</dbReference>
<reference evidence="8 9" key="1">
    <citation type="journal article" date="2011" name="J. Gen. Appl. Microbiol.">
        <title>Draft genome sequencing of the enigmatic yeast Saitoella complicata.</title>
        <authorList>
            <person name="Nishida H."/>
            <person name="Hamamoto M."/>
            <person name="Sugiyama J."/>
        </authorList>
    </citation>
    <scope>NUCLEOTIDE SEQUENCE [LARGE SCALE GENOMIC DNA]</scope>
    <source>
        <strain evidence="8 9">NRRL Y-17804</strain>
    </source>
</reference>
<keyword evidence="5 7" id="KW-1133">Transmembrane helix</keyword>
<dbReference type="InterPro" id="IPR004923">
    <property type="entry name" value="FTR1/Fip1/EfeU"/>
</dbReference>
<protein>
    <recommendedName>
        <fullName evidence="10">Iron permease FTR1</fullName>
    </recommendedName>
</protein>
<evidence type="ECO:0000313" key="8">
    <source>
        <dbReference type="EMBL" id="GAO51161.1"/>
    </source>
</evidence>
<sequence>MPVTAADVFSVPIFFIVLRETIEAAIIVSVLLAFVTQTLHPDHTSSGHDILMYKKLRNQIWTGAGCGFALCLCIGGAFIGVWYGLGHDIWGSAEDLWEGVFALIASMMITVMGLAMLRISKLQGKWKVKLDRALEGHDITDANGHSHTPKHRLGKRFGRWSRKYALFILPFITVLREGLEAVVFVGGVAVSYPASAFPLAVACGLIAGLCIGYALYRGGNMFKLHYFLVGSTCVLYLVSAGLFSRAVGFFENYRWGLLVGGDVSELGDGPGTYDIRQSVWHVNCCSPETGNGGWQVFNAILGWNNTATKGTVAAYCCYWILVMGSIALMRWKEQRGKVGKEMSLWRIVCGKQRRGLGVEKKGVGAVRRVGSGSTVGEGEKRNSTQRVREVDEIREVV</sequence>
<dbReference type="Proteomes" id="UP000033140">
    <property type="component" value="Unassembled WGS sequence"/>
</dbReference>
<comment type="caution">
    <text evidence="8">The sequence shown here is derived from an EMBL/GenBank/DDBJ whole genome shotgun (WGS) entry which is preliminary data.</text>
</comment>
<evidence type="ECO:0000256" key="4">
    <source>
        <dbReference type="ARBA" id="ARBA00022692"/>
    </source>
</evidence>
<dbReference type="PANTHER" id="PTHR31632">
    <property type="entry name" value="IRON TRANSPORTER FTH1"/>
    <property type="match status" value="1"/>
</dbReference>
<feature type="transmembrane region" description="Helical" evidence="7">
    <location>
        <begin position="164"/>
        <end position="190"/>
    </location>
</feature>
<reference evidence="8 9" key="2">
    <citation type="journal article" date="2014" name="J. Gen. Appl. Microbiol.">
        <title>The early diverging ascomycetous budding yeast Saitoella complicata has three histone deacetylases belonging to the Clr6, Hos2, and Rpd3 lineages.</title>
        <authorList>
            <person name="Nishida H."/>
            <person name="Matsumoto T."/>
            <person name="Kondo S."/>
            <person name="Hamamoto M."/>
            <person name="Yoshikawa H."/>
        </authorList>
    </citation>
    <scope>NUCLEOTIDE SEQUENCE [LARGE SCALE GENOMIC DNA]</scope>
    <source>
        <strain evidence="8 9">NRRL Y-17804</strain>
    </source>
</reference>
<dbReference type="PANTHER" id="PTHR31632:SF2">
    <property type="entry name" value="PLASMA MEMBRANE IRON PERMEASE"/>
    <property type="match status" value="1"/>
</dbReference>
<evidence type="ECO:0000256" key="1">
    <source>
        <dbReference type="ARBA" id="ARBA00004141"/>
    </source>
</evidence>
<comment type="subcellular location">
    <subcellularLocation>
        <location evidence="1">Membrane</location>
        <topology evidence="1">Multi-pass membrane protein</topology>
    </subcellularLocation>
</comment>
<keyword evidence="6 7" id="KW-0472">Membrane</keyword>
<dbReference type="STRING" id="698492.A0A0E9NN96"/>
<feature type="transmembrane region" description="Helical" evidence="7">
    <location>
        <begin position="228"/>
        <end position="250"/>
    </location>
</feature>
<feature type="transmembrane region" description="Helical" evidence="7">
    <location>
        <begin position="96"/>
        <end position="117"/>
    </location>
</feature>
<keyword evidence="3" id="KW-0406">Ion transport</keyword>
<dbReference type="RefSeq" id="XP_019026486.1">
    <property type="nucleotide sequence ID" value="XM_019169201.1"/>
</dbReference>
<dbReference type="AlphaFoldDB" id="A0A0E9NN96"/>
<evidence type="ECO:0000256" key="7">
    <source>
        <dbReference type="SAM" id="Phobius"/>
    </source>
</evidence>
<keyword evidence="4 7" id="KW-0812">Transmembrane</keyword>
<organism evidence="8 9">
    <name type="scientific">Saitoella complicata (strain BCRC 22490 / CBS 7301 / JCM 7358 / NBRC 10748 / NRRL Y-17804)</name>
    <dbReference type="NCBI Taxonomy" id="698492"/>
    <lineage>
        <taxon>Eukaryota</taxon>
        <taxon>Fungi</taxon>
        <taxon>Dikarya</taxon>
        <taxon>Ascomycota</taxon>
        <taxon>Taphrinomycotina</taxon>
        <taxon>Taphrinomycotina incertae sedis</taxon>
        <taxon>Saitoella</taxon>
    </lineage>
</organism>
<gene>
    <name evidence="8" type="ORF">G7K_5272-t1</name>
</gene>
<evidence type="ECO:0000256" key="3">
    <source>
        <dbReference type="ARBA" id="ARBA00022496"/>
    </source>
</evidence>
<proteinExistence type="inferred from homology"/>
<accession>A0A0E9NN96</accession>
<keyword evidence="3" id="KW-0813">Transport</keyword>
<evidence type="ECO:0000313" key="9">
    <source>
        <dbReference type="Proteomes" id="UP000033140"/>
    </source>
</evidence>
<dbReference type="GO" id="GO:0033573">
    <property type="term" value="C:high-affinity iron permease complex"/>
    <property type="evidence" value="ECO:0007669"/>
    <property type="project" value="InterPro"/>
</dbReference>
<dbReference type="OrthoDB" id="4364at2759"/>
<evidence type="ECO:0000256" key="5">
    <source>
        <dbReference type="ARBA" id="ARBA00022989"/>
    </source>
</evidence>
<evidence type="ECO:0008006" key="10">
    <source>
        <dbReference type="Google" id="ProtNLM"/>
    </source>
</evidence>
<reference evidence="8 9" key="3">
    <citation type="journal article" date="2015" name="Genome Announc.">
        <title>Draft Genome Sequence of the Archiascomycetous Yeast Saitoella complicata.</title>
        <authorList>
            <person name="Yamauchi K."/>
            <person name="Kondo S."/>
            <person name="Hamamoto M."/>
            <person name="Takahashi Y."/>
            <person name="Ogura Y."/>
            <person name="Hayashi T."/>
            <person name="Nishida H."/>
        </authorList>
    </citation>
    <scope>NUCLEOTIDE SEQUENCE [LARGE SCALE GENOMIC DNA]</scope>
    <source>
        <strain evidence="8 9">NRRL Y-17804</strain>
    </source>
</reference>
<feature type="transmembrane region" description="Helical" evidence="7">
    <location>
        <begin position="12"/>
        <end position="39"/>
    </location>
</feature>
<name>A0A0E9NN96_SAICN</name>
<feature type="transmembrane region" description="Helical" evidence="7">
    <location>
        <begin position="312"/>
        <end position="331"/>
    </location>
</feature>